<dbReference type="Proteomes" id="UP001595967">
    <property type="component" value="Unassembled WGS sequence"/>
</dbReference>
<dbReference type="Pfam" id="PF13307">
    <property type="entry name" value="Helicase_C_2"/>
    <property type="match status" value="1"/>
</dbReference>
<evidence type="ECO:0000256" key="5">
    <source>
        <dbReference type="ARBA" id="ARBA00038058"/>
    </source>
</evidence>
<name>A0ABV9GVZ4_9BURK</name>
<comment type="caution">
    <text evidence="9">The sequence shown here is derived from an EMBL/GenBank/DDBJ whole genome shotgun (WGS) entry which is preliminary data.</text>
</comment>
<keyword evidence="2" id="KW-0547">Nucleotide-binding</keyword>
<dbReference type="SUPFAM" id="SSF52540">
    <property type="entry name" value="P-loop containing nucleoside triphosphate hydrolases"/>
    <property type="match status" value="1"/>
</dbReference>
<organism evidence="9 10">
    <name type="scientific">Comamonas nitrativorans</name>
    <dbReference type="NCBI Taxonomy" id="108437"/>
    <lineage>
        <taxon>Bacteria</taxon>
        <taxon>Pseudomonadati</taxon>
        <taxon>Pseudomonadota</taxon>
        <taxon>Betaproteobacteria</taxon>
        <taxon>Burkholderiales</taxon>
        <taxon>Comamonadaceae</taxon>
        <taxon>Comamonas</taxon>
    </lineage>
</organism>
<evidence type="ECO:0000256" key="6">
    <source>
        <dbReference type="ARBA" id="ARBA00044969"/>
    </source>
</evidence>
<evidence type="ECO:0000256" key="7">
    <source>
        <dbReference type="ARBA" id="ARBA00048954"/>
    </source>
</evidence>
<dbReference type="PROSITE" id="PS51193">
    <property type="entry name" value="HELICASE_ATP_BIND_2"/>
    <property type="match status" value="1"/>
</dbReference>
<dbReference type="InterPro" id="IPR014013">
    <property type="entry name" value="Helic_SF1/SF2_ATP-bd_DinG/Rad3"/>
</dbReference>
<accession>A0ABV9GVZ4</accession>
<evidence type="ECO:0000256" key="4">
    <source>
        <dbReference type="ARBA" id="ARBA00022840"/>
    </source>
</evidence>
<dbReference type="SMART" id="SM00491">
    <property type="entry name" value="HELICc2"/>
    <property type="match status" value="1"/>
</dbReference>
<evidence type="ECO:0000256" key="3">
    <source>
        <dbReference type="ARBA" id="ARBA00022801"/>
    </source>
</evidence>
<comment type="cofactor">
    <cofactor evidence="1">
        <name>[4Fe-4S] cluster</name>
        <dbReference type="ChEBI" id="CHEBI:49883"/>
    </cofactor>
</comment>
<evidence type="ECO:0000313" key="9">
    <source>
        <dbReference type="EMBL" id="MFC4621420.1"/>
    </source>
</evidence>
<dbReference type="EMBL" id="JBHSEW010000002">
    <property type="protein sequence ID" value="MFC4621420.1"/>
    <property type="molecule type" value="Genomic_DNA"/>
</dbReference>
<dbReference type="GO" id="GO:0003678">
    <property type="term" value="F:DNA helicase activity"/>
    <property type="evidence" value="ECO:0007669"/>
    <property type="project" value="UniProtKB-EC"/>
</dbReference>
<evidence type="ECO:0000313" key="10">
    <source>
        <dbReference type="Proteomes" id="UP001595967"/>
    </source>
</evidence>
<proteinExistence type="inferred from homology"/>
<dbReference type="InterPro" id="IPR027417">
    <property type="entry name" value="P-loop_NTPase"/>
</dbReference>
<reference evidence="10" key="1">
    <citation type="journal article" date="2019" name="Int. J. Syst. Evol. Microbiol.">
        <title>The Global Catalogue of Microorganisms (GCM) 10K type strain sequencing project: providing services to taxonomists for standard genome sequencing and annotation.</title>
        <authorList>
            <consortium name="The Broad Institute Genomics Platform"/>
            <consortium name="The Broad Institute Genome Sequencing Center for Infectious Disease"/>
            <person name="Wu L."/>
            <person name="Ma J."/>
        </authorList>
    </citation>
    <scope>NUCLEOTIDE SEQUENCE [LARGE SCALE GENOMIC DNA]</scope>
    <source>
        <strain evidence="10">JCM 11650</strain>
    </source>
</reference>
<keyword evidence="3 9" id="KW-0378">Hydrolase</keyword>
<comment type="catalytic activity">
    <reaction evidence="7">
        <text>ATP + H2O = ADP + phosphate + H(+)</text>
        <dbReference type="Rhea" id="RHEA:13065"/>
        <dbReference type="ChEBI" id="CHEBI:15377"/>
        <dbReference type="ChEBI" id="CHEBI:15378"/>
        <dbReference type="ChEBI" id="CHEBI:30616"/>
        <dbReference type="ChEBI" id="CHEBI:43474"/>
        <dbReference type="ChEBI" id="CHEBI:456216"/>
        <dbReference type="EC" id="5.6.2.3"/>
    </reaction>
</comment>
<comment type="similarity">
    <text evidence="5">Belongs to the helicase family. DinG subfamily.</text>
</comment>
<gene>
    <name evidence="9" type="ORF">ACFO3A_04250</name>
</gene>
<feature type="domain" description="Helicase ATP-binding" evidence="8">
    <location>
        <begin position="23"/>
        <end position="292"/>
    </location>
</feature>
<evidence type="ECO:0000259" key="8">
    <source>
        <dbReference type="PROSITE" id="PS51193"/>
    </source>
</evidence>
<dbReference type="InterPro" id="IPR014001">
    <property type="entry name" value="Helicase_ATP-bd"/>
</dbReference>
<keyword evidence="10" id="KW-1185">Reference proteome</keyword>
<dbReference type="InterPro" id="IPR011545">
    <property type="entry name" value="DEAD/DEAH_box_helicase_dom"/>
</dbReference>
<dbReference type="InterPro" id="IPR006555">
    <property type="entry name" value="ATP-dep_Helicase_C"/>
</dbReference>
<dbReference type="RefSeq" id="WP_377724262.1">
    <property type="nucleotide sequence ID" value="NZ_JBHSEW010000002.1"/>
</dbReference>
<dbReference type="EC" id="5.6.2.3" evidence="6"/>
<dbReference type="PANTHER" id="PTHR11472">
    <property type="entry name" value="DNA REPAIR DEAD HELICASE RAD3/XP-D SUBFAMILY MEMBER"/>
    <property type="match status" value="1"/>
</dbReference>
<dbReference type="SMART" id="SM00487">
    <property type="entry name" value="DEXDc"/>
    <property type="match status" value="1"/>
</dbReference>
<dbReference type="PANTHER" id="PTHR11472:SF34">
    <property type="entry name" value="REGULATOR OF TELOMERE ELONGATION HELICASE 1"/>
    <property type="match status" value="1"/>
</dbReference>
<keyword evidence="4" id="KW-0067">ATP-binding</keyword>
<evidence type="ECO:0000256" key="1">
    <source>
        <dbReference type="ARBA" id="ARBA00001966"/>
    </source>
</evidence>
<dbReference type="Gene3D" id="3.40.50.300">
    <property type="entry name" value="P-loop containing nucleotide triphosphate hydrolases"/>
    <property type="match status" value="2"/>
</dbReference>
<protein>
    <recommendedName>
        <fullName evidence="6">DNA 5'-3' helicase</fullName>
        <ecNumber evidence="6">5.6.2.3</ecNumber>
    </recommendedName>
</protein>
<dbReference type="InterPro" id="IPR045028">
    <property type="entry name" value="DinG/Rad3-like"/>
</dbReference>
<sequence length="691" mass="74781">MSTMPSSRPLAEHVEAAFAPEGWLARGLPQLRPRAGQQAMAQAVARAIDDAATLVVEAGTGVGKTFAYLVPALLSGRKVVISTATKALQDQLFERDLPQLLRLLCLPLRAARLKGRSSYLCLHRLAHIHQGKMHQGRTPHDPQVLRHIAQVQQWALATTAGDMAELPGLPEVLLPLVTSTRSNCVGRDCAFWDACHVNRARAQALQADVCVVNHHLFFADQQLQEEGVAPLLPQAGVVIVDEAHQLNDTGVQFAGVTLSTRQLLGFARDAMAVTTEHARGLRPWLDLLVALEHTVQQWCATAAAVPTGVRQSWLADAPQGIAPVQWQTQLHTVGRSLRLIWQALDSVQEVAPALAQLQTRAGQLLQTLALFARPAPLDSVRWLDRHARHLVLTQAPLTVAPLLQAIMQAPATPQAWVFTSATLGDSDDLQWFTRTCGLPDARTLRVASPFDYPTQARLYVPPDAPPVLTQAAHSAFVARLAQEGAQALGGRTLVLTTTLKALEAIGAQLQQQFGQAGGLFGGIDVLVQGQGSKHALLERFRQGTEQGRGCVLVASATFWEGVDIAGDALQLLVIDKLPFVPPDDPLVQARSQQMQGLGLNAFTDYLLPEAAMALKQGVGRLIRSETDQGMVAIADTRLLEKTYGPRLLAALPPMRLLTTPQAWQAALQRLGEEEEAVQYPSVRPSGLRGSE</sequence>
<evidence type="ECO:0000256" key="2">
    <source>
        <dbReference type="ARBA" id="ARBA00022741"/>
    </source>
</evidence>
<keyword evidence="9" id="KW-0347">Helicase</keyword>
<dbReference type="Pfam" id="PF00270">
    <property type="entry name" value="DEAD"/>
    <property type="match status" value="1"/>
</dbReference>
<dbReference type="GO" id="GO:0016787">
    <property type="term" value="F:hydrolase activity"/>
    <property type="evidence" value="ECO:0007669"/>
    <property type="project" value="UniProtKB-KW"/>
</dbReference>